<dbReference type="CDD" id="cd23668">
    <property type="entry name" value="GH55_beta13glucanase-like"/>
    <property type="match status" value="1"/>
</dbReference>
<evidence type="ECO:0000259" key="2">
    <source>
        <dbReference type="Pfam" id="PF12708"/>
    </source>
</evidence>
<gene>
    <name evidence="3" type="ORF">B0A48_05138</name>
</gene>
<dbReference type="InParanoid" id="A0A1V8TED2"/>
<accession>A0A1V8TED2</accession>
<evidence type="ECO:0000313" key="3">
    <source>
        <dbReference type="EMBL" id="OQO09735.1"/>
    </source>
</evidence>
<reference evidence="4" key="1">
    <citation type="submission" date="2017-03" db="EMBL/GenBank/DDBJ databases">
        <title>Genomes of endolithic fungi from Antarctica.</title>
        <authorList>
            <person name="Coleine C."/>
            <person name="Masonjones S."/>
            <person name="Stajich J.E."/>
        </authorList>
    </citation>
    <scope>NUCLEOTIDE SEQUENCE [LARGE SCALE GENOMIC DNA]</scope>
    <source>
        <strain evidence="4">CCFEE 5527</strain>
    </source>
</reference>
<protein>
    <recommendedName>
        <fullName evidence="2">Rhamnogalacturonase A/B/Epimerase-like pectate lyase domain-containing protein</fullName>
    </recommendedName>
</protein>
<dbReference type="PANTHER" id="PTHR33928">
    <property type="entry name" value="POLYGALACTURONASE QRT3"/>
    <property type="match status" value="1"/>
</dbReference>
<evidence type="ECO:0000256" key="1">
    <source>
        <dbReference type="SAM" id="SignalP"/>
    </source>
</evidence>
<feature type="domain" description="Rhamnogalacturonase A/B/Epimerase-like pectate lyase" evidence="2">
    <location>
        <begin position="67"/>
        <end position="296"/>
    </location>
</feature>
<dbReference type="OrthoDB" id="1046782at2759"/>
<dbReference type="SUPFAM" id="SSF51126">
    <property type="entry name" value="Pectin lyase-like"/>
    <property type="match status" value="2"/>
</dbReference>
<dbReference type="EMBL" id="NAJO01000010">
    <property type="protein sequence ID" value="OQO09735.1"/>
    <property type="molecule type" value="Genomic_DNA"/>
</dbReference>
<dbReference type="PANTHER" id="PTHR33928:SF2">
    <property type="entry name" value="PECTATE LYASE SUPERFAMILY PROTEIN DOMAIN-CONTAINING PROTEIN-RELATED"/>
    <property type="match status" value="1"/>
</dbReference>
<dbReference type="Proteomes" id="UP000192596">
    <property type="component" value="Unassembled WGS sequence"/>
</dbReference>
<keyword evidence="4" id="KW-1185">Reference proteome</keyword>
<evidence type="ECO:0000313" key="4">
    <source>
        <dbReference type="Proteomes" id="UP000192596"/>
    </source>
</evidence>
<sequence length="798" mass="85851">MSFLKTVGSLTLALSALIASLPQHVVAAPTSMVSRNLDTRQSGGSFWMESITRQGSTWGNSAGYDIYRNVKDFGAKGDGTTDDTDAINEAISSSKGNARCGNDPYCDSSTTTPAIVYFPAGTYRVSSPIVMYYYTQLIGNANDLPTIVADPSFKGMAVLDADPYSNNGTSFWTNQNNFFRQVRNFHISLLEMPESAGAGIHWQVAQATSLQNIVFDMKPASPSNKQSGIFMDNGSGGFFSDLIFNGGNYGAFLGSQQFTSRNLTFNDCGTAIFMNWNWGWTLSDITINGCGSVGLDMANSPTNLTVGSVVLSDSTINNCPVGVSTAWAQTIVPASGGNLIIDNVDMSDNVPVAVLHTTGTGGNTLLAGNAKIGAWAAGDGYAVDYPTQRSLQVQRKSGPITPPTKAASLLDSDGKIFGRSKPQYAGYPASAFKSAKAAGCKGDGQTDDTACLNTFLKSVGSDQIAYIDHGAYIVKDTIHVPKTIKIVGEIWSMIVASGFTDVNNPKPVFQIGEVGDTGGAVEIQDLIFESTGPNPGAIMVQWNLQSAQGASGMWDSHVRIGGSYGTKLQSDVCTTLQQGSPNPACTGVFLMFYAPSGAAGIYLENTWFWVADHDLDLSSPTQISIYSGRGVLIESQGPTWMWGTASEHSILYNYQFKDARAIFSGFMQSETPYFQPIPNAPNPFSFNSAYDDPTFTVCSGSSDPTCKDAWGLRVWNSQEILLYSTGLYSFFNNYEQTCTPEQNCQENMIHIQNSQVDMYAVSTKAAVNMIVDDDVGIVKDIDHRSNFCATIAYYFTNH</sequence>
<organism evidence="3 4">
    <name type="scientific">Cryoendolithus antarcticus</name>
    <dbReference type="NCBI Taxonomy" id="1507870"/>
    <lineage>
        <taxon>Eukaryota</taxon>
        <taxon>Fungi</taxon>
        <taxon>Dikarya</taxon>
        <taxon>Ascomycota</taxon>
        <taxon>Pezizomycotina</taxon>
        <taxon>Dothideomycetes</taxon>
        <taxon>Dothideomycetidae</taxon>
        <taxon>Cladosporiales</taxon>
        <taxon>Cladosporiaceae</taxon>
        <taxon>Cryoendolithus</taxon>
    </lineage>
</organism>
<dbReference type="FunFam" id="2.160.20.10:FF:000049">
    <property type="entry name" value="Putative exo-beta-1,3-glucanase"/>
    <property type="match status" value="1"/>
</dbReference>
<dbReference type="AlphaFoldDB" id="A0A1V8TED2"/>
<proteinExistence type="predicted"/>
<dbReference type="InterPro" id="IPR012334">
    <property type="entry name" value="Pectin_lyas_fold"/>
</dbReference>
<keyword evidence="1" id="KW-0732">Signal</keyword>
<feature type="chain" id="PRO_5012122039" description="Rhamnogalacturonase A/B/Epimerase-like pectate lyase domain-containing protein" evidence="1">
    <location>
        <begin position="28"/>
        <end position="798"/>
    </location>
</feature>
<dbReference type="InterPro" id="IPR024535">
    <property type="entry name" value="RHGA/B-epi-like_pectate_lyase"/>
</dbReference>
<name>A0A1V8TED2_9PEZI</name>
<comment type="caution">
    <text evidence="3">The sequence shown here is derived from an EMBL/GenBank/DDBJ whole genome shotgun (WGS) entry which is preliminary data.</text>
</comment>
<dbReference type="InterPro" id="IPR039279">
    <property type="entry name" value="QRT3-like"/>
</dbReference>
<feature type="signal peptide" evidence="1">
    <location>
        <begin position="1"/>
        <end position="27"/>
    </location>
</feature>
<dbReference type="Gene3D" id="2.160.20.10">
    <property type="entry name" value="Single-stranded right-handed beta-helix, Pectin lyase-like"/>
    <property type="match status" value="2"/>
</dbReference>
<dbReference type="InterPro" id="IPR011050">
    <property type="entry name" value="Pectin_lyase_fold/virulence"/>
</dbReference>
<feature type="domain" description="Rhamnogalacturonase A/B/Epimerase-like pectate lyase" evidence="2">
    <location>
        <begin position="434"/>
        <end position="493"/>
    </location>
</feature>
<dbReference type="GO" id="GO:0004650">
    <property type="term" value="F:polygalacturonase activity"/>
    <property type="evidence" value="ECO:0007669"/>
    <property type="project" value="InterPro"/>
</dbReference>
<dbReference type="Pfam" id="PF12708">
    <property type="entry name" value="Pect-lyase_RHGA_epim"/>
    <property type="match status" value="2"/>
</dbReference>
<dbReference type="STRING" id="1507870.A0A1V8TED2"/>